<dbReference type="PROSITE" id="PS50803">
    <property type="entry name" value="OAR"/>
    <property type="match status" value="1"/>
</dbReference>
<evidence type="ECO:0000256" key="1">
    <source>
        <dbReference type="ARBA" id="ARBA00004123"/>
    </source>
</evidence>
<keyword evidence="2 5" id="KW-0238">DNA-binding</keyword>
<dbReference type="InterPro" id="IPR050649">
    <property type="entry name" value="Paired_Homeobox_TFs"/>
</dbReference>
<dbReference type="PANTHER" id="PTHR24329">
    <property type="entry name" value="HOMEOBOX PROTEIN ARISTALESS"/>
    <property type="match status" value="1"/>
</dbReference>
<evidence type="ECO:0000256" key="7">
    <source>
        <dbReference type="SAM" id="MobiDB-lite"/>
    </source>
</evidence>
<evidence type="ECO:0000256" key="5">
    <source>
        <dbReference type="PROSITE-ProRule" id="PRU00108"/>
    </source>
</evidence>
<dbReference type="SMART" id="SM00389">
    <property type="entry name" value="HOX"/>
    <property type="match status" value="1"/>
</dbReference>
<keyword evidence="3 5" id="KW-0371">Homeobox</keyword>
<evidence type="ECO:0000256" key="3">
    <source>
        <dbReference type="ARBA" id="ARBA00023155"/>
    </source>
</evidence>
<name>A0ABN8QVL0_9CNID</name>
<dbReference type="CDD" id="cd00086">
    <property type="entry name" value="homeodomain"/>
    <property type="match status" value="1"/>
</dbReference>
<evidence type="ECO:0000313" key="11">
    <source>
        <dbReference type="Proteomes" id="UP001159405"/>
    </source>
</evidence>
<evidence type="ECO:0000313" key="10">
    <source>
        <dbReference type="EMBL" id="CAH3169601.1"/>
    </source>
</evidence>
<feature type="DNA-binding region" description="Homeobox" evidence="5">
    <location>
        <begin position="20"/>
        <end position="79"/>
    </location>
</feature>
<dbReference type="Proteomes" id="UP001159405">
    <property type="component" value="Unassembled WGS sequence"/>
</dbReference>
<feature type="domain" description="Homeobox" evidence="8">
    <location>
        <begin position="18"/>
        <end position="78"/>
    </location>
</feature>
<feature type="region of interest" description="Disordered" evidence="7">
    <location>
        <begin position="78"/>
        <end position="116"/>
    </location>
</feature>
<evidence type="ECO:0000256" key="2">
    <source>
        <dbReference type="ARBA" id="ARBA00023125"/>
    </source>
</evidence>
<sequence>FLSFIGQRFLDHLRPHKPRRMRVRTNFSPWQLEQLERAFTTTHYPDVFMREALALRLDLTEARVQVWFQNRRAKWRKREKAKDSEDAEKDSENGEETDQQEDENREKEDEEKNIKKEAGRCSVGLVGHFQTAEKKTSEDENGGLKPMVKMEFPEQYQGPFKGCGHGYSLDDNEHSARDLEYFEKIRSSSIAALRRRAKEHEVLLTSHNSGM</sequence>
<evidence type="ECO:0000256" key="4">
    <source>
        <dbReference type="ARBA" id="ARBA00023242"/>
    </source>
</evidence>
<dbReference type="PROSITE" id="PS50071">
    <property type="entry name" value="HOMEOBOX_2"/>
    <property type="match status" value="1"/>
</dbReference>
<keyword evidence="11" id="KW-1185">Reference proteome</keyword>
<proteinExistence type="predicted"/>
<accession>A0ABN8QVL0</accession>
<dbReference type="Pfam" id="PF03826">
    <property type="entry name" value="OAR"/>
    <property type="match status" value="1"/>
</dbReference>
<dbReference type="InterPro" id="IPR001356">
    <property type="entry name" value="HD"/>
</dbReference>
<reference evidence="10 11" key="1">
    <citation type="submission" date="2022-05" db="EMBL/GenBank/DDBJ databases">
        <authorList>
            <consortium name="Genoscope - CEA"/>
            <person name="William W."/>
        </authorList>
    </citation>
    <scope>NUCLEOTIDE SEQUENCE [LARGE SCALE GENOMIC DNA]</scope>
</reference>
<evidence type="ECO:0000256" key="6">
    <source>
        <dbReference type="RuleBase" id="RU000682"/>
    </source>
</evidence>
<feature type="non-terminal residue" evidence="10">
    <location>
        <position position="1"/>
    </location>
</feature>
<dbReference type="Pfam" id="PF00046">
    <property type="entry name" value="Homeodomain"/>
    <property type="match status" value="1"/>
</dbReference>
<dbReference type="Gene3D" id="1.10.10.60">
    <property type="entry name" value="Homeodomain-like"/>
    <property type="match status" value="1"/>
</dbReference>
<dbReference type="EMBL" id="CALNXK010000151">
    <property type="protein sequence ID" value="CAH3169601.1"/>
    <property type="molecule type" value="Genomic_DNA"/>
</dbReference>
<feature type="compositionally biased region" description="Basic and acidic residues" evidence="7">
    <location>
        <begin position="102"/>
        <end position="116"/>
    </location>
</feature>
<gene>
    <name evidence="10" type="ORF">PLOB_00010194</name>
</gene>
<dbReference type="SUPFAM" id="SSF46689">
    <property type="entry name" value="Homeodomain-like"/>
    <property type="match status" value="1"/>
</dbReference>
<dbReference type="InterPro" id="IPR017970">
    <property type="entry name" value="Homeobox_CS"/>
</dbReference>
<dbReference type="PANTHER" id="PTHR24329:SF543">
    <property type="entry name" value="FI01017P-RELATED"/>
    <property type="match status" value="1"/>
</dbReference>
<evidence type="ECO:0000259" key="8">
    <source>
        <dbReference type="PROSITE" id="PS50071"/>
    </source>
</evidence>
<feature type="compositionally biased region" description="Acidic residues" evidence="7">
    <location>
        <begin position="85"/>
        <end position="101"/>
    </location>
</feature>
<organism evidence="10 11">
    <name type="scientific">Porites lobata</name>
    <dbReference type="NCBI Taxonomy" id="104759"/>
    <lineage>
        <taxon>Eukaryota</taxon>
        <taxon>Metazoa</taxon>
        <taxon>Cnidaria</taxon>
        <taxon>Anthozoa</taxon>
        <taxon>Hexacorallia</taxon>
        <taxon>Scleractinia</taxon>
        <taxon>Fungiina</taxon>
        <taxon>Poritidae</taxon>
        <taxon>Porites</taxon>
    </lineage>
</organism>
<keyword evidence="4 5" id="KW-0539">Nucleus</keyword>
<dbReference type="InterPro" id="IPR003654">
    <property type="entry name" value="OAR_dom"/>
</dbReference>
<comment type="subcellular location">
    <subcellularLocation>
        <location evidence="1 5 6">Nucleus</location>
    </subcellularLocation>
</comment>
<evidence type="ECO:0000259" key="9">
    <source>
        <dbReference type="PROSITE" id="PS50803"/>
    </source>
</evidence>
<dbReference type="PROSITE" id="PS00027">
    <property type="entry name" value="HOMEOBOX_1"/>
    <property type="match status" value="1"/>
</dbReference>
<feature type="domain" description="OAR" evidence="9">
    <location>
        <begin position="188"/>
        <end position="201"/>
    </location>
</feature>
<comment type="caution">
    <text evidence="10">The sequence shown here is derived from an EMBL/GenBank/DDBJ whole genome shotgun (WGS) entry which is preliminary data.</text>
</comment>
<dbReference type="InterPro" id="IPR009057">
    <property type="entry name" value="Homeodomain-like_sf"/>
</dbReference>
<protein>
    <submittedName>
        <fullName evidence="10">Uncharacterized protein</fullName>
    </submittedName>
</protein>